<reference evidence="7 8" key="1">
    <citation type="submission" date="2016-10" db="EMBL/GenBank/DDBJ databases">
        <authorList>
            <person name="de Groot N.N."/>
        </authorList>
    </citation>
    <scope>NUCLEOTIDE SEQUENCE [LARGE SCALE GENOMIC DNA]</scope>
    <source>
        <strain evidence="7 8">DSM 21039</strain>
    </source>
</reference>
<evidence type="ECO:0000256" key="3">
    <source>
        <dbReference type="ARBA" id="ARBA00022801"/>
    </source>
</evidence>
<feature type="transmembrane region" description="Helical" evidence="4">
    <location>
        <begin position="549"/>
        <end position="572"/>
    </location>
</feature>
<keyword evidence="4" id="KW-0812">Transmembrane</keyword>
<sequence length="644" mass="72515">MNAFIKALPLVILLTFSWLFKTQGQQVSFKDTTSFYPNARRLQDQQVKWGYLSVPENWDDPQGKQIAIAVAVLKNTSHIPHADGVVFIQGGPGAGGIPNIWNWLSHPLREKNDIILFDVRGTSFSKPRLCPDLGKQLLEIFAKNQSGIEDEKQKVAAAVTCKQDMLDKGIDVNAYHSLSVARDLHALRTQLNYGRWNVYGVSYGTYMAQVYASTYPNDVRTLILDSPVADVSTYYTRNTGNYMHSLAKVFELCKKDPVCNKQYPDLEQVYYKTIAELQQHPVTVTVDKNTVPSERFTYNADDFKLALQQALYNKQLVEVIPLLIYQFHNRNEAVLKNLVTAFSGLLMLDYGVYYCVSCNEVLPNNRVADFANNTAPYKNLKGGLSFYQSDFKVCEAWNKNGKPLHHDLSNLSAAPYTVLVFSGGFDPITPRINAEEVVKHFARGYLVKADDYGHAPSFTKIGYNVANGFVNNPGQTPDINAYDKAIKVHLVKNVTLNKGIFNIGTSLNKPDLLFLAPLMVAFILMLVFAVIYLVKLLKKKYALLPDKIIRILTILTSVTGIIAIACAIYAIMQTATQNFYIMAFGLPVVFHYVFTMMLVFAGLLLLTLAYFILRIKKIHNRSMVFSVIFSNILLSVYLLYWGVI</sequence>
<keyword evidence="4" id="KW-0472">Membrane</keyword>
<dbReference type="STRING" id="573321.SAMN04488505_106116"/>
<dbReference type="GO" id="GO:0016787">
    <property type="term" value="F:hydrolase activity"/>
    <property type="evidence" value="ECO:0007669"/>
    <property type="project" value="UniProtKB-KW"/>
</dbReference>
<dbReference type="Gene3D" id="3.40.50.1820">
    <property type="entry name" value="alpha/beta hydrolase"/>
    <property type="match status" value="1"/>
</dbReference>
<dbReference type="InterPro" id="IPR013595">
    <property type="entry name" value="Pept_S33_TAP-like_C"/>
</dbReference>
<evidence type="ECO:0000259" key="6">
    <source>
        <dbReference type="Pfam" id="PF08386"/>
    </source>
</evidence>
<name>A0A1H8B7A4_9BACT</name>
<feature type="transmembrane region" description="Helical" evidence="4">
    <location>
        <begin position="592"/>
        <end position="612"/>
    </location>
</feature>
<accession>A0A1H8B7A4</accession>
<keyword evidence="4" id="KW-1133">Transmembrane helix</keyword>
<dbReference type="InterPro" id="IPR051601">
    <property type="entry name" value="Serine_prot/Carboxylest_S33"/>
</dbReference>
<dbReference type="InterPro" id="IPR000073">
    <property type="entry name" value="AB_hydrolase_1"/>
</dbReference>
<evidence type="ECO:0000256" key="1">
    <source>
        <dbReference type="ARBA" id="ARBA00010088"/>
    </source>
</evidence>
<dbReference type="OrthoDB" id="613638at2"/>
<dbReference type="SUPFAM" id="SSF53474">
    <property type="entry name" value="alpha/beta-Hydrolases"/>
    <property type="match status" value="1"/>
</dbReference>
<dbReference type="RefSeq" id="WP_089917832.1">
    <property type="nucleotide sequence ID" value="NZ_FOBB01000006.1"/>
</dbReference>
<proteinExistence type="inferred from homology"/>
<evidence type="ECO:0000256" key="2">
    <source>
        <dbReference type="ARBA" id="ARBA00022729"/>
    </source>
</evidence>
<dbReference type="EMBL" id="FOBB01000006">
    <property type="protein sequence ID" value="SEM77727.1"/>
    <property type="molecule type" value="Genomic_DNA"/>
</dbReference>
<keyword evidence="8" id="KW-1185">Reference proteome</keyword>
<feature type="domain" description="AB hydrolase-1" evidence="5">
    <location>
        <begin position="85"/>
        <end position="229"/>
    </location>
</feature>
<comment type="similarity">
    <text evidence="1">Belongs to the peptidase S33 family.</text>
</comment>
<dbReference type="Pfam" id="PF08386">
    <property type="entry name" value="Abhydrolase_4"/>
    <property type="match status" value="1"/>
</dbReference>
<feature type="domain" description="Peptidase S33 tripeptidyl aminopeptidase-like C-terminal" evidence="6">
    <location>
        <begin position="390"/>
        <end position="455"/>
    </location>
</feature>
<dbReference type="AlphaFoldDB" id="A0A1H8B7A4"/>
<evidence type="ECO:0000259" key="5">
    <source>
        <dbReference type="Pfam" id="PF00561"/>
    </source>
</evidence>
<protein>
    <submittedName>
        <fullName evidence="7">TAP-like protein</fullName>
    </submittedName>
</protein>
<organism evidence="7 8">
    <name type="scientific">Chitinophaga rupis</name>
    <dbReference type="NCBI Taxonomy" id="573321"/>
    <lineage>
        <taxon>Bacteria</taxon>
        <taxon>Pseudomonadati</taxon>
        <taxon>Bacteroidota</taxon>
        <taxon>Chitinophagia</taxon>
        <taxon>Chitinophagales</taxon>
        <taxon>Chitinophagaceae</taxon>
        <taxon>Chitinophaga</taxon>
    </lineage>
</organism>
<evidence type="ECO:0000313" key="8">
    <source>
        <dbReference type="Proteomes" id="UP000198984"/>
    </source>
</evidence>
<evidence type="ECO:0000256" key="4">
    <source>
        <dbReference type="SAM" id="Phobius"/>
    </source>
</evidence>
<keyword evidence="2" id="KW-0732">Signal</keyword>
<keyword evidence="3" id="KW-0378">Hydrolase</keyword>
<feature type="transmembrane region" description="Helical" evidence="4">
    <location>
        <begin position="624"/>
        <end position="643"/>
    </location>
</feature>
<gene>
    <name evidence="7" type="ORF">SAMN04488505_106116</name>
</gene>
<dbReference type="PANTHER" id="PTHR43248">
    <property type="entry name" value="2-SUCCINYL-6-HYDROXY-2,4-CYCLOHEXADIENE-1-CARBOXYLATE SYNTHASE"/>
    <property type="match status" value="1"/>
</dbReference>
<dbReference type="InterPro" id="IPR029058">
    <property type="entry name" value="AB_hydrolase_fold"/>
</dbReference>
<feature type="transmembrane region" description="Helical" evidence="4">
    <location>
        <begin position="512"/>
        <end position="537"/>
    </location>
</feature>
<dbReference type="Proteomes" id="UP000198984">
    <property type="component" value="Unassembled WGS sequence"/>
</dbReference>
<dbReference type="Pfam" id="PF00561">
    <property type="entry name" value="Abhydrolase_1"/>
    <property type="match status" value="1"/>
</dbReference>
<evidence type="ECO:0000313" key="7">
    <source>
        <dbReference type="EMBL" id="SEM77727.1"/>
    </source>
</evidence>
<dbReference type="PANTHER" id="PTHR43248:SF29">
    <property type="entry name" value="TRIPEPTIDYL AMINOPEPTIDASE"/>
    <property type="match status" value="1"/>
</dbReference>